<accession>A0AAV5S0M2</accession>
<evidence type="ECO:0000256" key="1">
    <source>
        <dbReference type="ARBA" id="ARBA00004726"/>
    </source>
</evidence>
<keyword evidence="15" id="KW-1185">Reference proteome</keyword>
<dbReference type="InterPro" id="IPR002500">
    <property type="entry name" value="PAPS_reduct_dom"/>
</dbReference>
<comment type="caution">
    <text evidence="14">The sequence shown here is derived from an EMBL/GenBank/DDBJ whole genome shotgun (WGS) entry which is preliminary data.</text>
</comment>
<comment type="catalytic activity">
    <reaction evidence="12">
        <text>FMN + ATP + H(+) = FAD + diphosphate</text>
        <dbReference type="Rhea" id="RHEA:17237"/>
        <dbReference type="ChEBI" id="CHEBI:15378"/>
        <dbReference type="ChEBI" id="CHEBI:30616"/>
        <dbReference type="ChEBI" id="CHEBI:33019"/>
        <dbReference type="ChEBI" id="CHEBI:57692"/>
        <dbReference type="ChEBI" id="CHEBI:58210"/>
        <dbReference type="EC" id="2.7.7.2"/>
    </reaction>
</comment>
<dbReference type="PANTHER" id="PTHR23293">
    <property type="entry name" value="FAD SYNTHETASE-RELATED FMN ADENYLYLTRANSFERASE"/>
    <property type="match status" value="1"/>
</dbReference>
<dbReference type="AlphaFoldDB" id="A0AAV5S0M2"/>
<keyword evidence="4" id="KW-0288">FMN</keyword>
<dbReference type="Pfam" id="PF01507">
    <property type="entry name" value="PAPS_reduct"/>
    <property type="match status" value="1"/>
</dbReference>
<dbReference type="SUPFAM" id="SSF52402">
    <property type="entry name" value="Adenine nucleotide alpha hydrolases-like"/>
    <property type="match status" value="1"/>
</dbReference>
<evidence type="ECO:0000313" key="14">
    <source>
        <dbReference type="EMBL" id="GMM57273.1"/>
    </source>
</evidence>
<organism evidence="14 15">
    <name type="scientific">Maudiozyma humilis</name>
    <name type="common">Sour dough yeast</name>
    <name type="synonym">Kazachstania humilis</name>
    <dbReference type="NCBI Taxonomy" id="51915"/>
    <lineage>
        <taxon>Eukaryota</taxon>
        <taxon>Fungi</taxon>
        <taxon>Dikarya</taxon>
        <taxon>Ascomycota</taxon>
        <taxon>Saccharomycotina</taxon>
        <taxon>Saccharomycetes</taxon>
        <taxon>Saccharomycetales</taxon>
        <taxon>Saccharomycetaceae</taxon>
        <taxon>Maudiozyma</taxon>
    </lineage>
</organism>
<dbReference type="PANTHER" id="PTHR23293:SF9">
    <property type="entry name" value="FAD SYNTHASE"/>
    <property type="match status" value="1"/>
</dbReference>
<protein>
    <recommendedName>
        <fullName evidence="2">FAD synthase</fullName>
        <ecNumber evidence="2">2.7.7.2</ecNumber>
    </recommendedName>
    <alternativeName>
        <fullName evidence="10">FAD pyrophosphorylase</fullName>
    </alternativeName>
    <alternativeName>
        <fullName evidence="11">FMN adenylyltransferase</fullName>
    </alternativeName>
</protein>
<reference evidence="14 15" key="1">
    <citation type="journal article" date="2023" name="Elife">
        <title>Identification of key yeast species and microbe-microbe interactions impacting larval growth of Drosophila in the wild.</title>
        <authorList>
            <person name="Mure A."/>
            <person name="Sugiura Y."/>
            <person name="Maeda R."/>
            <person name="Honda K."/>
            <person name="Sakurai N."/>
            <person name="Takahashi Y."/>
            <person name="Watada M."/>
            <person name="Katoh T."/>
            <person name="Gotoh A."/>
            <person name="Gotoh Y."/>
            <person name="Taniguchi I."/>
            <person name="Nakamura K."/>
            <person name="Hayashi T."/>
            <person name="Katayama T."/>
            <person name="Uemura T."/>
            <person name="Hattori Y."/>
        </authorList>
    </citation>
    <scope>NUCLEOTIDE SEQUENCE [LARGE SCALE GENOMIC DNA]</scope>
    <source>
        <strain evidence="14 15">KH-74</strain>
    </source>
</reference>
<dbReference type="Gene3D" id="3.40.50.620">
    <property type="entry name" value="HUPs"/>
    <property type="match status" value="1"/>
</dbReference>
<dbReference type="GO" id="GO:0006747">
    <property type="term" value="P:FAD biosynthetic process"/>
    <property type="evidence" value="ECO:0007669"/>
    <property type="project" value="TreeGrafter"/>
</dbReference>
<sequence>MTLADISRHCYELTQAYLGAQNASSIVQETQEAIRETRAIILTEVFSRWSPLNGEISFSYNGGKDCQVLLLLYLGCLWEFFALQVSRSQYAAAYQRFPLQNLFSVYIDLAETFPSLETFVDETAARYELSLYSSRREHGAQASDMAAAFSDFLERYPETQAILIGVRATDPFGETLKPVQKTDKGWPDFYRVQPLLHWRLAHVWSFLLYSGEPVCGLYEHGFTSIGSVDTTLPNPHLRGLGETAPQHKFQWEVEHSYGIAGSGINARPLDPSDVSWLAALGEDKYLPGWYLTDDSVERAGRIKRKK</sequence>
<evidence type="ECO:0000256" key="3">
    <source>
        <dbReference type="ARBA" id="ARBA00022630"/>
    </source>
</evidence>
<evidence type="ECO:0000259" key="13">
    <source>
        <dbReference type="Pfam" id="PF01507"/>
    </source>
</evidence>
<feature type="domain" description="Phosphoadenosine phosphosulphate reductase" evidence="13">
    <location>
        <begin position="56"/>
        <end position="232"/>
    </location>
</feature>
<dbReference type="Proteomes" id="UP001377567">
    <property type="component" value="Unassembled WGS sequence"/>
</dbReference>
<gene>
    <name evidence="14" type="ORF">DAKH74_038890</name>
</gene>
<evidence type="ECO:0000256" key="2">
    <source>
        <dbReference type="ARBA" id="ARBA00012393"/>
    </source>
</evidence>
<comment type="pathway">
    <text evidence="1">Cofactor biosynthesis; FAD biosynthesis; FAD from FMN: step 1/1.</text>
</comment>
<proteinExistence type="predicted"/>
<evidence type="ECO:0000256" key="5">
    <source>
        <dbReference type="ARBA" id="ARBA00022679"/>
    </source>
</evidence>
<evidence type="ECO:0000313" key="15">
    <source>
        <dbReference type="Proteomes" id="UP001377567"/>
    </source>
</evidence>
<dbReference type="EMBL" id="BTGD01000011">
    <property type="protein sequence ID" value="GMM57273.1"/>
    <property type="molecule type" value="Genomic_DNA"/>
</dbReference>
<evidence type="ECO:0000256" key="6">
    <source>
        <dbReference type="ARBA" id="ARBA00022695"/>
    </source>
</evidence>
<keyword evidence="6 14" id="KW-0548">Nucleotidyltransferase</keyword>
<dbReference type="InterPro" id="IPR014729">
    <property type="entry name" value="Rossmann-like_a/b/a_fold"/>
</dbReference>
<evidence type="ECO:0000256" key="12">
    <source>
        <dbReference type="ARBA" id="ARBA00049494"/>
    </source>
</evidence>
<keyword evidence="8" id="KW-0274">FAD</keyword>
<evidence type="ECO:0000256" key="4">
    <source>
        <dbReference type="ARBA" id="ARBA00022643"/>
    </source>
</evidence>
<dbReference type="GO" id="GO:0005524">
    <property type="term" value="F:ATP binding"/>
    <property type="evidence" value="ECO:0007669"/>
    <property type="project" value="UniProtKB-KW"/>
</dbReference>
<evidence type="ECO:0000256" key="8">
    <source>
        <dbReference type="ARBA" id="ARBA00022827"/>
    </source>
</evidence>
<dbReference type="EC" id="2.7.7.2" evidence="2"/>
<keyword evidence="9" id="KW-0067">ATP-binding</keyword>
<evidence type="ECO:0000256" key="10">
    <source>
        <dbReference type="ARBA" id="ARBA00031145"/>
    </source>
</evidence>
<keyword evidence="3" id="KW-0285">Flavoprotein</keyword>
<evidence type="ECO:0000256" key="11">
    <source>
        <dbReference type="ARBA" id="ARBA00031871"/>
    </source>
</evidence>
<dbReference type="GO" id="GO:0003919">
    <property type="term" value="F:FMN adenylyltransferase activity"/>
    <property type="evidence" value="ECO:0007669"/>
    <property type="project" value="UniProtKB-EC"/>
</dbReference>
<name>A0AAV5S0M2_MAUHU</name>
<evidence type="ECO:0000256" key="9">
    <source>
        <dbReference type="ARBA" id="ARBA00022840"/>
    </source>
</evidence>
<keyword evidence="5" id="KW-0808">Transferase</keyword>
<evidence type="ECO:0000256" key="7">
    <source>
        <dbReference type="ARBA" id="ARBA00022741"/>
    </source>
</evidence>
<keyword evidence="7" id="KW-0547">Nucleotide-binding</keyword>
<dbReference type="CDD" id="cd23948">
    <property type="entry name" value="FAD_synthase"/>
    <property type="match status" value="1"/>
</dbReference>